<keyword evidence="2" id="KW-1185">Reference proteome</keyword>
<proteinExistence type="predicted"/>
<dbReference type="EMBL" id="MNCJ02000320">
    <property type="protein sequence ID" value="KAF5804665.1"/>
    <property type="molecule type" value="Genomic_DNA"/>
</dbReference>
<gene>
    <name evidence="1" type="ORF">HanXRQr2_Chr05g0199751</name>
</gene>
<dbReference type="Gramene" id="mRNA:HanXRQr2_Chr05g0199751">
    <property type="protein sequence ID" value="CDS:HanXRQr2_Chr05g0199751.1"/>
    <property type="gene ID" value="HanXRQr2_Chr05g0199751"/>
</dbReference>
<sequence>MSMSGNHFICFCFPNLHSVHEFHLKREEKGMGTWREKKEKKCDFISSSRV</sequence>
<comment type="caution">
    <text evidence="1">The sequence shown here is derived from an EMBL/GenBank/DDBJ whole genome shotgun (WGS) entry which is preliminary data.</text>
</comment>
<dbReference type="Proteomes" id="UP000215914">
    <property type="component" value="Unassembled WGS sequence"/>
</dbReference>
<evidence type="ECO:0000313" key="2">
    <source>
        <dbReference type="Proteomes" id="UP000215914"/>
    </source>
</evidence>
<accession>A0A9K3NM07</accession>
<reference evidence="1" key="1">
    <citation type="journal article" date="2017" name="Nature">
        <title>The sunflower genome provides insights into oil metabolism, flowering and Asterid evolution.</title>
        <authorList>
            <person name="Badouin H."/>
            <person name="Gouzy J."/>
            <person name="Grassa C.J."/>
            <person name="Murat F."/>
            <person name="Staton S.E."/>
            <person name="Cottret L."/>
            <person name="Lelandais-Briere C."/>
            <person name="Owens G.L."/>
            <person name="Carrere S."/>
            <person name="Mayjonade B."/>
            <person name="Legrand L."/>
            <person name="Gill N."/>
            <person name="Kane N.C."/>
            <person name="Bowers J.E."/>
            <person name="Hubner S."/>
            <person name="Bellec A."/>
            <person name="Berard A."/>
            <person name="Berges H."/>
            <person name="Blanchet N."/>
            <person name="Boniface M.C."/>
            <person name="Brunel D."/>
            <person name="Catrice O."/>
            <person name="Chaidir N."/>
            <person name="Claudel C."/>
            <person name="Donnadieu C."/>
            <person name="Faraut T."/>
            <person name="Fievet G."/>
            <person name="Helmstetter N."/>
            <person name="King M."/>
            <person name="Knapp S.J."/>
            <person name="Lai Z."/>
            <person name="Le Paslier M.C."/>
            <person name="Lippi Y."/>
            <person name="Lorenzon L."/>
            <person name="Mandel J.R."/>
            <person name="Marage G."/>
            <person name="Marchand G."/>
            <person name="Marquand E."/>
            <person name="Bret-Mestries E."/>
            <person name="Morien E."/>
            <person name="Nambeesan S."/>
            <person name="Nguyen T."/>
            <person name="Pegot-Espagnet P."/>
            <person name="Pouilly N."/>
            <person name="Raftis F."/>
            <person name="Sallet E."/>
            <person name="Schiex T."/>
            <person name="Thomas J."/>
            <person name="Vandecasteele C."/>
            <person name="Vares D."/>
            <person name="Vear F."/>
            <person name="Vautrin S."/>
            <person name="Crespi M."/>
            <person name="Mangin B."/>
            <person name="Burke J.M."/>
            <person name="Salse J."/>
            <person name="Munos S."/>
            <person name="Vincourt P."/>
            <person name="Rieseberg L.H."/>
            <person name="Langlade N.B."/>
        </authorList>
    </citation>
    <scope>NUCLEOTIDE SEQUENCE</scope>
    <source>
        <tissue evidence="1">Leaves</tissue>
    </source>
</reference>
<protein>
    <submittedName>
        <fullName evidence="1">Uncharacterized protein</fullName>
    </submittedName>
</protein>
<reference evidence="1" key="2">
    <citation type="submission" date="2020-06" db="EMBL/GenBank/DDBJ databases">
        <title>Helianthus annuus Genome sequencing and assembly Release 2.</title>
        <authorList>
            <person name="Gouzy J."/>
            <person name="Langlade N."/>
            <person name="Munos S."/>
        </authorList>
    </citation>
    <scope>NUCLEOTIDE SEQUENCE</scope>
    <source>
        <tissue evidence="1">Leaves</tissue>
    </source>
</reference>
<name>A0A9K3NM07_HELAN</name>
<organism evidence="1 2">
    <name type="scientific">Helianthus annuus</name>
    <name type="common">Common sunflower</name>
    <dbReference type="NCBI Taxonomy" id="4232"/>
    <lineage>
        <taxon>Eukaryota</taxon>
        <taxon>Viridiplantae</taxon>
        <taxon>Streptophyta</taxon>
        <taxon>Embryophyta</taxon>
        <taxon>Tracheophyta</taxon>
        <taxon>Spermatophyta</taxon>
        <taxon>Magnoliopsida</taxon>
        <taxon>eudicotyledons</taxon>
        <taxon>Gunneridae</taxon>
        <taxon>Pentapetalae</taxon>
        <taxon>asterids</taxon>
        <taxon>campanulids</taxon>
        <taxon>Asterales</taxon>
        <taxon>Asteraceae</taxon>
        <taxon>Asteroideae</taxon>
        <taxon>Heliantheae alliance</taxon>
        <taxon>Heliantheae</taxon>
        <taxon>Helianthus</taxon>
    </lineage>
</organism>
<dbReference type="AlphaFoldDB" id="A0A9K3NM07"/>
<evidence type="ECO:0000313" key="1">
    <source>
        <dbReference type="EMBL" id="KAF5804665.1"/>
    </source>
</evidence>